<dbReference type="Proteomes" id="UP001201812">
    <property type="component" value="Unassembled WGS sequence"/>
</dbReference>
<accession>A0AAD4ND15</accession>
<evidence type="ECO:0000313" key="2">
    <source>
        <dbReference type="Proteomes" id="UP001201812"/>
    </source>
</evidence>
<proteinExistence type="predicted"/>
<keyword evidence="2" id="KW-1185">Reference proteome</keyword>
<dbReference type="EMBL" id="JAKKPZ010000003">
    <property type="protein sequence ID" value="KAI1723829.1"/>
    <property type="molecule type" value="Genomic_DNA"/>
</dbReference>
<organism evidence="1 2">
    <name type="scientific">Ditylenchus destructor</name>
    <dbReference type="NCBI Taxonomy" id="166010"/>
    <lineage>
        <taxon>Eukaryota</taxon>
        <taxon>Metazoa</taxon>
        <taxon>Ecdysozoa</taxon>
        <taxon>Nematoda</taxon>
        <taxon>Chromadorea</taxon>
        <taxon>Rhabditida</taxon>
        <taxon>Tylenchina</taxon>
        <taxon>Tylenchomorpha</taxon>
        <taxon>Sphaerularioidea</taxon>
        <taxon>Anguinidae</taxon>
        <taxon>Anguininae</taxon>
        <taxon>Ditylenchus</taxon>
    </lineage>
</organism>
<dbReference type="AlphaFoldDB" id="A0AAD4ND15"/>
<sequence length="73" mass="7389">MAAALNFFLNAAGSSSIGSGGNSNFFGNQDDNNSAANAFQQMLSGSLPLGNMNFQQILAAAALSQLASDNSKS</sequence>
<comment type="caution">
    <text evidence="1">The sequence shown here is derived from an EMBL/GenBank/DDBJ whole genome shotgun (WGS) entry which is preliminary data.</text>
</comment>
<evidence type="ECO:0000313" key="1">
    <source>
        <dbReference type="EMBL" id="KAI1723829.1"/>
    </source>
</evidence>
<gene>
    <name evidence="1" type="ORF">DdX_04006</name>
</gene>
<protein>
    <submittedName>
        <fullName evidence="1">Uncharacterized protein</fullName>
    </submittedName>
</protein>
<reference evidence="1" key="1">
    <citation type="submission" date="2022-01" db="EMBL/GenBank/DDBJ databases">
        <title>Genome Sequence Resource for Two Populations of Ditylenchus destructor, the Migratory Endoparasitic Phytonematode.</title>
        <authorList>
            <person name="Zhang H."/>
            <person name="Lin R."/>
            <person name="Xie B."/>
        </authorList>
    </citation>
    <scope>NUCLEOTIDE SEQUENCE</scope>
    <source>
        <strain evidence="1">BazhouSP</strain>
    </source>
</reference>
<name>A0AAD4ND15_9BILA</name>